<sequence>MSNRFEKRFENFEQTPPQESWSNIQSNLYKTKFNWLAFSTIIGAIVLVSLTTILFLPTNSDKTIQKDTINNKEINPNANTQNEEKGLIAKNDNQLFDNSKQDINTNFDNLSSENTSTSNSILLVPTTKKINTPVENSFQLKEVAKVSHKDIDLDYISLKDNQTNETLEVERDIQNNIENKVSSEEDTISQFRLYIPNGFTPTLESNNIFKPAYASLISYEMSIYHRNGNLVFTSKDINYGWNGHYKGKLCEQGAYVYIVKFINLNGEQFVQKGTVNLIR</sequence>
<dbReference type="AlphaFoldDB" id="A0A644UL27"/>
<proteinExistence type="predicted"/>
<keyword evidence="1" id="KW-0472">Membrane</keyword>
<comment type="caution">
    <text evidence="2">The sequence shown here is derived from an EMBL/GenBank/DDBJ whole genome shotgun (WGS) entry which is preliminary data.</text>
</comment>
<name>A0A644UL27_9ZZZZ</name>
<dbReference type="Pfam" id="PF13585">
    <property type="entry name" value="CHU_C"/>
    <property type="match status" value="1"/>
</dbReference>
<keyword evidence="1" id="KW-1133">Transmembrane helix</keyword>
<dbReference type="EMBL" id="VSSQ01000128">
    <property type="protein sequence ID" value="MPL79615.1"/>
    <property type="molecule type" value="Genomic_DNA"/>
</dbReference>
<feature type="transmembrane region" description="Helical" evidence="1">
    <location>
        <begin position="35"/>
        <end position="56"/>
    </location>
</feature>
<organism evidence="2">
    <name type="scientific">bioreactor metagenome</name>
    <dbReference type="NCBI Taxonomy" id="1076179"/>
    <lineage>
        <taxon>unclassified sequences</taxon>
        <taxon>metagenomes</taxon>
        <taxon>ecological metagenomes</taxon>
    </lineage>
</organism>
<gene>
    <name evidence="2" type="ORF">SDC9_25499</name>
</gene>
<evidence type="ECO:0000313" key="2">
    <source>
        <dbReference type="EMBL" id="MPL79615.1"/>
    </source>
</evidence>
<reference evidence="2" key="1">
    <citation type="submission" date="2019-08" db="EMBL/GenBank/DDBJ databases">
        <authorList>
            <person name="Kucharzyk K."/>
            <person name="Murdoch R.W."/>
            <person name="Higgins S."/>
            <person name="Loffler F."/>
        </authorList>
    </citation>
    <scope>NUCLEOTIDE SEQUENCE</scope>
</reference>
<protein>
    <recommendedName>
        <fullName evidence="3">Gliding motility-associated C-terminal domain-containing protein</fullName>
    </recommendedName>
</protein>
<accession>A0A644UL27</accession>
<evidence type="ECO:0008006" key="3">
    <source>
        <dbReference type="Google" id="ProtNLM"/>
    </source>
</evidence>
<evidence type="ECO:0000256" key="1">
    <source>
        <dbReference type="SAM" id="Phobius"/>
    </source>
</evidence>
<keyword evidence="1" id="KW-0812">Transmembrane</keyword>